<dbReference type="Gene3D" id="3.90.1150.10">
    <property type="entry name" value="Aspartate Aminotransferase, domain 1"/>
    <property type="match status" value="1"/>
</dbReference>
<dbReference type="AlphaFoldDB" id="A0A378VUC8"/>
<dbReference type="GO" id="GO:0030170">
    <property type="term" value="F:pyridoxal phosphate binding"/>
    <property type="evidence" value="ECO:0007669"/>
    <property type="project" value="InterPro"/>
</dbReference>
<protein>
    <submittedName>
        <fullName evidence="5">Putative O-succinylhomoserine sulfhydrolase</fullName>
        <ecNumber evidence="5">2.5.1.-</ecNumber>
    </submittedName>
</protein>
<dbReference type="EMBL" id="UGRI01000001">
    <property type="protein sequence ID" value="SUA20615.1"/>
    <property type="molecule type" value="Genomic_DNA"/>
</dbReference>
<dbReference type="GO" id="GO:0016787">
    <property type="term" value="F:hydrolase activity"/>
    <property type="evidence" value="ECO:0007669"/>
    <property type="project" value="UniProtKB-KW"/>
</dbReference>
<evidence type="ECO:0000256" key="3">
    <source>
        <dbReference type="RuleBase" id="RU362118"/>
    </source>
</evidence>
<reference evidence="5" key="1">
    <citation type="submission" date="2018-06" db="EMBL/GenBank/DDBJ databases">
        <authorList>
            <consortium name="Pathogen Informatics"/>
            <person name="Doyle S."/>
        </authorList>
    </citation>
    <scope>NUCLEOTIDE SEQUENCE [LARGE SCALE GENOMIC DNA]</scope>
    <source>
        <strain evidence="5">NCTC11421</strain>
    </source>
</reference>
<name>A0A378VUC8_NEIGO</name>
<dbReference type="EC" id="2.5.1.-" evidence="5"/>
<evidence type="ECO:0000313" key="5">
    <source>
        <dbReference type="EMBL" id="SUA20615.1"/>
    </source>
</evidence>
<dbReference type="SUPFAM" id="SSF53383">
    <property type="entry name" value="PLP-dependent transferases"/>
    <property type="match status" value="1"/>
</dbReference>
<dbReference type="PANTHER" id="PTHR11808:SF80">
    <property type="entry name" value="CYSTATHIONINE GAMMA-LYASE"/>
    <property type="match status" value="1"/>
</dbReference>
<keyword evidence="5" id="KW-0808">Transferase</keyword>
<feature type="compositionally biased region" description="Polar residues" evidence="4">
    <location>
        <begin position="73"/>
        <end position="93"/>
    </location>
</feature>
<comment type="cofactor">
    <cofactor evidence="1 3">
        <name>pyridoxal 5'-phosphate</name>
        <dbReference type="ChEBI" id="CHEBI:597326"/>
    </cofactor>
</comment>
<sequence length="111" mass="12347">MRIAQWLQEQPQVQAVYYTGLPDHPQAELIRKQQNGGGIVIGFEVADQAAAWKVVDGVELFSRTANLGDVRSTITNPWTTTHGRMQPEENSPPVSAPDWCACRSVWNMLAI</sequence>
<evidence type="ECO:0000256" key="1">
    <source>
        <dbReference type="ARBA" id="ARBA00001933"/>
    </source>
</evidence>
<gene>
    <name evidence="5" type="primary">metZ_2</name>
    <name evidence="5" type="ORF">NCTC11421_00708</name>
</gene>
<dbReference type="PANTHER" id="PTHR11808">
    <property type="entry name" value="TRANS-SULFURATION ENZYME FAMILY MEMBER"/>
    <property type="match status" value="1"/>
</dbReference>
<dbReference type="GO" id="GO:0016846">
    <property type="term" value="F:carbon-sulfur lyase activity"/>
    <property type="evidence" value="ECO:0007669"/>
    <property type="project" value="TreeGrafter"/>
</dbReference>
<dbReference type="InterPro" id="IPR015424">
    <property type="entry name" value="PyrdxlP-dep_Trfase"/>
</dbReference>
<dbReference type="GO" id="GO:0016740">
    <property type="term" value="F:transferase activity"/>
    <property type="evidence" value="ECO:0007669"/>
    <property type="project" value="UniProtKB-KW"/>
</dbReference>
<proteinExistence type="inferred from homology"/>
<evidence type="ECO:0000256" key="4">
    <source>
        <dbReference type="SAM" id="MobiDB-lite"/>
    </source>
</evidence>
<dbReference type="InterPro" id="IPR000277">
    <property type="entry name" value="Cys/Met-Metab_PyrdxlP-dep_enz"/>
</dbReference>
<accession>A0A378VUC8</accession>
<feature type="region of interest" description="Disordered" evidence="4">
    <location>
        <begin position="73"/>
        <end position="95"/>
    </location>
</feature>
<organism evidence="5">
    <name type="scientific">Neisseria gonorrhoeae</name>
    <dbReference type="NCBI Taxonomy" id="485"/>
    <lineage>
        <taxon>Bacteria</taxon>
        <taxon>Pseudomonadati</taxon>
        <taxon>Pseudomonadota</taxon>
        <taxon>Betaproteobacteria</taxon>
        <taxon>Neisseriales</taxon>
        <taxon>Neisseriaceae</taxon>
        <taxon>Neisseria</taxon>
    </lineage>
</organism>
<dbReference type="Pfam" id="PF01053">
    <property type="entry name" value="Cys_Met_Meta_PP"/>
    <property type="match status" value="1"/>
</dbReference>
<dbReference type="InterPro" id="IPR015422">
    <property type="entry name" value="PyrdxlP-dep_Trfase_small"/>
</dbReference>
<keyword evidence="5" id="KW-0378">Hydrolase</keyword>
<comment type="similarity">
    <text evidence="3">Belongs to the trans-sulfuration enzymes family.</text>
</comment>
<evidence type="ECO:0000256" key="2">
    <source>
        <dbReference type="ARBA" id="ARBA00022898"/>
    </source>
</evidence>
<dbReference type="GO" id="GO:0005737">
    <property type="term" value="C:cytoplasm"/>
    <property type="evidence" value="ECO:0007669"/>
    <property type="project" value="TreeGrafter"/>
</dbReference>
<dbReference type="GO" id="GO:0019346">
    <property type="term" value="P:transsulfuration"/>
    <property type="evidence" value="ECO:0007669"/>
    <property type="project" value="InterPro"/>
</dbReference>
<keyword evidence="2 3" id="KW-0663">Pyridoxal phosphate</keyword>